<accession>A0ABN7B5Q8</accession>
<proteinExistence type="predicted"/>
<dbReference type="Proteomes" id="UP001307889">
    <property type="component" value="Chromosome 11"/>
</dbReference>
<feature type="coiled-coil region" evidence="1">
    <location>
        <begin position="74"/>
        <end position="115"/>
    </location>
</feature>
<dbReference type="EMBL" id="AP028919">
    <property type="protein sequence ID" value="BES99732.1"/>
    <property type="molecule type" value="Genomic_DNA"/>
</dbReference>
<organism evidence="3 4">
    <name type="scientific">Nesidiocoris tenuis</name>
    <dbReference type="NCBI Taxonomy" id="355587"/>
    <lineage>
        <taxon>Eukaryota</taxon>
        <taxon>Metazoa</taxon>
        <taxon>Ecdysozoa</taxon>
        <taxon>Arthropoda</taxon>
        <taxon>Hexapoda</taxon>
        <taxon>Insecta</taxon>
        <taxon>Pterygota</taxon>
        <taxon>Neoptera</taxon>
        <taxon>Paraneoptera</taxon>
        <taxon>Hemiptera</taxon>
        <taxon>Heteroptera</taxon>
        <taxon>Panheteroptera</taxon>
        <taxon>Cimicomorpha</taxon>
        <taxon>Miridae</taxon>
        <taxon>Dicyphina</taxon>
        <taxon>Nesidiocoris</taxon>
    </lineage>
</organism>
<evidence type="ECO:0000313" key="4">
    <source>
        <dbReference type="Proteomes" id="UP001307889"/>
    </source>
</evidence>
<evidence type="ECO:0000313" key="3">
    <source>
        <dbReference type="EMBL" id="BES99732.1"/>
    </source>
</evidence>
<gene>
    <name evidence="3" type="ORF">NTJ_12551</name>
</gene>
<feature type="region of interest" description="Disordered" evidence="2">
    <location>
        <begin position="1"/>
        <end position="50"/>
    </location>
</feature>
<reference evidence="3 4" key="1">
    <citation type="submission" date="2023-09" db="EMBL/GenBank/DDBJ databases">
        <title>Nesidiocoris tenuis whole genome shotgun sequence.</title>
        <authorList>
            <person name="Shibata T."/>
            <person name="Shimoda M."/>
            <person name="Kobayashi T."/>
            <person name="Uehara T."/>
        </authorList>
    </citation>
    <scope>NUCLEOTIDE SEQUENCE [LARGE SCALE GENOMIC DNA]</scope>
    <source>
        <strain evidence="3 4">Japan</strain>
    </source>
</reference>
<sequence>MQQNIDQFLEKRANQGSPARNNTPSSSKRTRSSPDLSAGREKKPNIMGPDQKLLDAMSKMMDEKMAKLATKTDFESLKGEIKGLRDENKLLREEINAMRRAARQTERRVEILETQLRKNNLVLRGINYQPNADLLQVVKHFFANVLLVGKEILIESVRRIGPRSGAGGMLIVSLAMYQDKWLLIKAAPRLNGTGYSVSQDFPFSVRQRRSKLLRVRAELRKQKPGLVGLLRLDKLIVDNVAYDWDDEVGLRAGDLSRGVGEVAGVNISAVVAALQSEAPRGSHHGMEQSNAAAAGI</sequence>
<evidence type="ECO:0000256" key="1">
    <source>
        <dbReference type="SAM" id="Coils"/>
    </source>
</evidence>
<evidence type="ECO:0000256" key="2">
    <source>
        <dbReference type="SAM" id="MobiDB-lite"/>
    </source>
</evidence>
<keyword evidence="1" id="KW-0175">Coiled coil</keyword>
<keyword evidence="4" id="KW-1185">Reference proteome</keyword>
<protein>
    <submittedName>
        <fullName evidence="3">Uncharacterized protein</fullName>
    </submittedName>
</protein>
<name>A0ABN7B5Q8_9HEMI</name>